<evidence type="ECO:0000259" key="3">
    <source>
        <dbReference type="SMART" id="SM00474"/>
    </source>
</evidence>
<dbReference type="InterPro" id="IPR051132">
    <property type="entry name" value="3-5_Exonuclease_domain"/>
</dbReference>
<protein>
    <recommendedName>
        <fullName evidence="3">3'-5' exonuclease domain-containing protein</fullName>
    </recommendedName>
</protein>
<keyword evidence="2" id="KW-0378">Hydrolase</keyword>
<dbReference type="FunFam" id="3.30.420.10:FF:000054">
    <property type="entry name" value="Werner Syndrome-like exonuclease"/>
    <property type="match status" value="1"/>
</dbReference>
<dbReference type="CDD" id="cd06141">
    <property type="entry name" value="WRN_exo"/>
    <property type="match status" value="1"/>
</dbReference>
<dbReference type="GO" id="GO:0005634">
    <property type="term" value="C:nucleus"/>
    <property type="evidence" value="ECO:0007669"/>
    <property type="project" value="TreeGrafter"/>
</dbReference>
<feature type="domain" description="3'-5' exonuclease" evidence="3">
    <location>
        <begin position="25"/>
        <end position="196"/>
    </location>
</feature>
<dbReference type="PANTHER" id="PTHR13620:SF121">
    <property type="entry name" value="EMB|CAB82946.1-RELATED"/>
    <property type="match status" value="1"/>
</dbReference>
<evidence type="ECO:0000313" key="5">
    <source>
        <dbReference type="Proteomes" id="UP001189624"/>
    </source>
</evidence>
<dbReference type="GO" id="GO:0005737">
    <property type="term" value="C:cytoplasm"/>
    <property type="evidence" value="ECO:0007669"/>
    <property type="project" value="TreeGrafter"/>
</dbReference>
<organism evidence="4 5">
    <name type="scientific">Sphenostylis stenocarpa</name>
    <dbReference type="NCBI Taxonomy" id="92480"/>
    <lineage>
        <taxon>Eukaryota</taxon>
        <taxon>Viridiplantae</taxon>
        <taxon>Streptophyta</taxon>
        <taxon>Embryophyta</taxon>
        <taxon>Tracheophyta</taxon>
        <taxon>Spermatophyta</taxon>
        <taxon>Magnoliopsida</taxon>
        <taxon>eudicotyledons</taxon>
        <taxon>Gunneridae</taxon>
        <taxon>Pentapetalae</taxon>
        <taxon>rosids</taxon>
        <taxon>fabids</taxon>
        <taxon>Fabales</taxon>
        <taxon>Fabaceae</taxon>
        <taxon>Papilionoideae</taxon>
        <taxon>50 kb inversion clade</taxon>
        <taxon>NPAAA clade</taxon>
        <taxon>indigoferoid/millettioid clade</taxon>
        <taxon>Phaseoleae</taxon>
        <taxon>Sphenostylis</taxon>
    </lineage>
</organism>
<sequence>MNVSEMLDLSTSSYTVFYDELSIETTVTNESNTVEQWISSTNVKKQRVVGLDTEWMRVEKGKMKVAILQLCIENKCLIIQLFCMNKIPQSLRNFLMDSTLEFAGVGVMNDMNMLEKNYGLKCNKGIDVAVLAKKRWPNRISSASLKYLAKELLGLEMEKSKAVCTSDWKSKKLTETQVEYACIDAYVSYKIGKMIISDE</sequence>
<dbReference type="Gene3D" id="3.30.420.10">
    <property type="entry name" value="Ribonuclease H-like superfamily/Ribonuclease H"/>
    <property type="match status" value="1"/>
</dbReference>
<dbReference type="PANTHER" id="PTHR13620">
    <property type="entry name" value="3-5 EXONUCLEASE"/>
    <property type="match status" value="1"/>
</dbReference>
<accession>A0AA86RW41</accession>
<evidence type="ECO:0000256" key="1">
    <source>
        <dbReference type="ARBA" id="ARBA00022722"/>
    </source>
</evidence>
<dbReference type="AlphaFoldDB" id="A0AA86RW41"/>
<dbReference type="GO" id="GO:0006139">
    <property type="term" value="P:nucleobase-containing compound metabolic process"/>
    <property type="evidence" value="ECO:0007669"/>
    <property type="project" value="InterPro"/>
</dbReference>
<name>A0AA86RW41_9FABA</name>
<dbReference type="Proteomes" id="UP001189624">
    <property type="component" value="Chromosome 2"/>
</dbReference>
<dbReference type="SMART" id="SM00474">
    <property type="entry name" value="35EXOc"/>
    <property type="match status" value="1"/>
</dbReference>
<dbReference type="Pfam" id="PF01612">
    <property type="entry name" value="DNA_pol_A_exo1"/>
    <property type="match status" value="1"/>
</dbReference>
<reference evidence="4" key="1">
    <citation type="submission" date="2023-10" db="EMBL/GenBank/DDBJ databases">
        <authorList>
            <person name="Domelevo Entfellner J.-B."/>
        </authorList>
    </citation>
    <scope>NUCLEOTIDE SEQUENCE</scope>
</reference>
<keyword evidence="5" id="KW-1185">Reference proteome</keyword>
<keyword evidence="1" id="KW-0540">Nuclease</keyword>
<dbReference type="GO" id="GO:0003676">
    <property type="term" value="F:nucleic acid binding"/>
    <property type="evidence" value="ECO:0007669"/>
    <property type="project" value="InterPro"/>
</dbReference>
<evidence type="ECO:0000313" key="4">
    <source>
        <dbReference type="EMBL" id="CAJ1931951.1"/>
    </source>
</evidence>
<dbReference type="Gramene" id="rna-AYBTSS11_LOCUS5542">
    <property type="protein sequence ID" value="CAJ1931951.1"/>
    <property type="gene ID" value="gene-AYBTSS11_LOCUS5542"/>
</dbReference>
<dbReference type="InterPro" id="IPR012337">
    <property type="entry name" value="RNaseH-like_sf"/>
</dbReference>
<dbReference type="InterPro" id="IPR036397">
    <property type="entry name" value="RNaseH_sf"/>
</dbReference>
<dbReference type="GO" id="GO:0008408">
    <property type="term" value="F:3'-5' exonuclease activity"/>
    <property type="evidence" value="ECO:0007669"/>
    <property type="project" value="InterPro"/>
</dbReference>
<evidence type="ECO:0000256" key="2">
    <source>
        <dbReference type="ARBA" id="ARBA00022801"/>
    </source>
</evidence>
<dbReference type="EMBL" id="OY731399">
    <property type="protein sequence ID" value="CAJ1931951.1"/>
    <property type="molecule type" value="Genomic_DNA"/>
</dbReference>
<dbReference type="SUPFAM" id="SSF53098">
    <property type="entry name" value="Ribonuclease H-like"/>
    <property type="match status" value="1"/>
</dbReference>
<dbReference type="InterPro" id="IPR002562">
    <property type="entry name" value="3'-5'_exonuclease_dom"/>
</dbReference>
<proteinExistence type="predicted"/>
<gene>
    <name evidence="4" type="ORF">AYBTSS11_LOCUS5542</name>
</gene>